<dbReference type="Gene3D" id="3.20.20.120">
    <property type="entry name" value="Enolase-like C-terminal domain"/>
    <property type="match status" value="1"/>
</dbReference>
<evidence type="ECO:0000256" key="1">
    <source>
        <dbReference type="ARBA" id="ARBA00005031"/>
    </source>
</evidence>
<comment type="similarity">
    <text evidence="2">Belongs to the enolase family.</text>
</comment>
<dbReference type="GO" id="GO:0006096">
    <property type="term" value="P:glycolytic process"/>
    <property type="evidence" value="ECO:0007669"/>
    <property type="project" value="UniProtKB-UniPathway"/>
</dbReference>
<dbReference type="CDD" id="cd22974">
    <property type="entry name" value="DD_ENO4"/>
    <property type="match status" value="1"/>
</dbReference>
<dbReference type="Proteomes" id="UP000276133">
    <property type="component" value="Unassembled WGS sequence"/>
</dbReference>
<organism evidence="11 12">
    <name type="scientific">Brachionus plicatilis</name>
    <name type="common">Marine rotifer</name>
    <name type="synonym">Brachionus muelleri</name>
    <dbReference type="NCBI Taxonomy" id="10195"/>
    <lineage>
        <taxon>Eukaryota</taxon>
        <taxon>Metazoa</taxon>
        <taxon>Spiralia</taxon>
        <taxon>Gnathifera</taxon>
        <taxon>Rotifera</taxon>
        <taxon>Eurotatoria</taxon>
        <taxon>Monogononta</taxon>
        <taxon>Pseudotrocha</taxon>
        <taxon>Ploima</taxon>
        <taxon>Brachionidae</taxon>
        <taxon>Brachionus</taxon>
    </lineage>
</organism>
<feature type="region of interest" description="Disordered" evidence="9">
    <location>
        <begin position="240"/>
        <end position="450"/>
    </location>
</feature>
<dbReference type="EMBL" id="REGN01000430">
    <property type="protein sequence ID" value="RNA41957.1"/>
    <property type="molecule type" value="Genomic_DNA"/>
</dbReference>
<evidence type="ECO:0000313" key="11">
    <source>
        <dbReference type="EMBL" id="RNA41957.1"/>
    </source>
</evidence>
<dbReference type="Gene3D" id="3.30.390.10">
    <property type="entry name" value="Enolase-like, N-terminal domain"/>
    <property type="match status" value="1"/>
</dbReference>
<feature type="compositionally biased region" description="Basic and acidic residues" evidence="9">
    <location>
        <begin position="240"/>
        <end position="262"/>
    </location>
</feature>
<feature type="region of interest" description="Disordered" evidence="9">
    <location>
        <begin position="80"/>
        <end position="105"/>
    </location>
</feature>
<dbReference type="Gene3D" id="1.20.120.20">
    <property type="entry name" value="Apolipoprotein"/>
    <property type="match status" value="3"/>
</dbReference>
<keyword evidence="5 11" id="KW-0456">Lyase</keyword>
<feature type="compositionally biased region" description="Basic and acidic residues" evidence="9">
    <location>
        <begin position="13"/>
        <end position="48"/>
    </location>
</feature>
<keyword evidence="12" id="KW-1185">Reference proteome</keyword>
<dbReference type="SUPFAM" id="SSF51604">
    <property type="entry name" value="Enolase C-terminal domain-like"/>
    <property type="match status" value="1"/>
</dbReference>
<dbReference type="PANTHER" id="PTHR11902:SF30">
    <property type="entry name" value="ENOLASE 4"/>
    <property type="match status" value="1"/>
</dbReference>
<name>A0A3M7T1Y5_BRAPC</name>
<feature type="region of interest" description="Disordered" evidence="9">
    <location>
        <begin position="1"/>
        <end position="61"/>
    </location>
</feature>
<feature type="compositionally biased region" description="Basic and acidic residues" evidence="9">
    <location>
        <begin position="300"/>
        <end position="331"/>
    </location>
</feature>
<sequence>MSHKTEQPVIPPETRERMKGSKEMLKEDLSKAGSDISEKSSKVGERTTEYAQRGTQDVKDIGSSLREKLSGYAEAAKEKLSEMTHGVKEKTGEYAESAKETGQAAREKIGEMGQGAKEKAGEYVEGAKETGQAAREKIGGIAQGAKEKTGEYVEGAKETGQAAKERMENIAQGIREKAGEYAESTKETGQAAREKIGEMGQGAKEKAGEYVEETVEQARQRLSEMGQSAREKAGEYLGGAREKAGEFGENVKEAGEQGKEKVSSMGQTAQEKAEEYTQKAKETGQEAREKMGEMGQTAQEKAEEYTQKAKETGQAAREKMGEMGQGAKEKASSMSQTAQEKAEEYTQKAKETGQEAREKIGDMGQGAKEKAGEYVESAKETGEEAREKLSDIQDRTKEKASQVASSAKESGEKIRKKGEELYGVGTEKGREWREEAAERAHIAQEQSKGILSSAAESIKHAKDYVADTMRSAGETITGTGRAGIEKLEHAGEAIKETFVGPSVKETEQYQPTSETRIKTPTEAGSREVETKTEKKFAETKQPTEYERKVTEKTVEEYPKQTQVSCFYKSFIYKFEFLTPIMNSQRARDINELKKQAIQFYTENSDITKRVEDALNNLFYDSPYDVYGYLSEFFAKFSKVPFFTKVSAQKSTLYDSKCQPTFKLDFYCQIKNFEKKLISIEANCFSHEPINDSAKIQNIQEDDEYRLSKLNEITSFINTEISDLMKNFSPYDQEEIDEKLRNLFRNKHRQIYQQFIASLSLKAQSNASQFESIEGKKSKTPTSPKQKAKNRKPSQAPGSNSSIFGDDLSILLHSSFFASFIEPLISKSICVCSSLISNKQPFEIISDLKKIKTEKFSMPLPMITLLQNGKGYNGKQNMVKEFIILPKPQLSIQEALDLISRVNRTIRDNLYQSKTLPGPVNRCVTEIGSYTTTLETPHQGLELIENAINSLGTEAASYLSVALNIAASEIYDQEKGKYETGIGIFKSSDEMIDAFADLIAKFPRIIMLIEPFINNDQIAWYKLYSRISKYCLVANNAKFNDVEENKPEDIETPQANTPIETKLPEVLKPTSSLLMPVSFYKYQNATNVSHIGRILKENDDRKMINGLSCGLNENDDNFIVDMSVGNQVKFLKIGGFNRSERVGKINRLIEIEAYLVENKRLMDPKNEFREIRFSPEIEIPQEIIESLNNAEDPKASKPTKK</sequence>
<evidence type="ECO:0000256" key="6">
    <source>
        <dbReference type="ARBA" id="ARBA00031125"/>
    </source>
</evidence>
<dbReference type="SMART" id="SM01192">
    <property type="entry name" value="Enolase_C"/>
    <property type="match status" value="1"/>
</dbReference>
<evidence type="ECO:0000256" key="7">
    <source>
        <dbReference type="ARBA" id="ARBA00034855"/>
    </source>
</evidence>
<dbReference type="GO" id="GO:0004634">
    <property type="term" value="F:phosphopyruvate hydratase activity"/>
    <property type="evidence" value="ECO:0007669"/>
    <property type="project" value="UniProtKB-EC"/>
</dbReference>
<dbReference type="OrthoDB" id="10009078at2759"/>
<dbReference type="InterPro" id="IPR047500">
    <property type="entry name" value="DD_ENO4"/>
</dbReference>
<dbReference type="InterPro" id="IPR020810">
    <property type="entry name" value="Enolase_C"/>
</dbReference>
<dbReference type="STRING" id="10195.A0A3M7T1Y5"/>
<dbReference type="InterPro" id="IPR000941">
    <property type="entry name" value="Enolase"/>
</dbReference>
<feature type="compositionally biased region" description="Basic and acidic residues" evidence="9">
    <location>
        <begin position="409"/>
        <end position="420"/>
    </location>
</feature>
<feature type="region of interest" description="Disordered" evidence="9">
    <location>
        <begin position="769"/>
        <end position="800"/>
    </location>
</feature>
<accession>A0A3M7T1Y5</accession>
<dbReference type="Pfam" id="PF00113">
    <property type="entry name" value="Enolase_C"/>
    <property type="match status" value="2"/>
</dbReference>
<evidence type="ECO:0000256" key="9">
    <source>
        <dbReference type="SAM" id="MobiDB-lite"/>
    </source>
</evidence>
<comment type="catalytic activity">
    <reaction evidence="8">
        <text>(2R)-2-phosphoglycerate = phosphoenolpyruvate + H2O</text>
        <dbReference type="Rhea" id="RHEA:10164"/>
        <dbReference type="ChEBI" id="CHEBI:15377"/>
        <dbReference type="ChEBI" id="CHEBI:58289"/>
        <dbReference type="ChEBI" id="CHEBI:58702"/>
        <dbReference type="EC" id="4.2.1.11"/>
    </reaction>
</comment>
<evidence type="ECO:0000256" key="5">
    <source>
        <dbReference type="ARBA" id="ARBA00023239"/>
    </source>
</evidence>
<feature type="compositionally biased region" description="Basic and acidic residues" evidence="9">
    <location>
        <begin position="515"/>
        <end position="550"/>
    </location>
</feature>
<dbReference type="GO" id="GO:0000015">
    <property type="term" value="C:phosphopyruvate hydratase complex"/>
    <property type="evidence" value="ECO:0007669"/>
    <property type="project" value="InterPro"/>
</dbReference>
<evidence type="ECO:0000313" key="12">
    <source>
        <dbReference type="Proteomes" id="UP000276133"/>
    </source>
</evidence>
<protein>
    <recommendedName>
        <fullName evidence="7">Enolase 4</fullName>
        <ecNumber evidence="3">4.2.1.11</ecNumber>
    </recommendedName>
    <alternativeName>
        <fullName evidence="6">2-phospho-D-glycerate hydro-lyase</fullName>
    </alternativeName>
</protein>
<feature type="compositionally biased region" description="Basic and acidic residues" evidence="9">
    <location>
        <begin position="427"/>
        <end position="442"/>
    </location>
</feature>
<dbReference type="InterPro" id="IPR029017">
    <property type="entry name" value="Enolase-like_N"/>
</dbReference>
<dbReference type="PANTHER" id="PTHR11902">
    <property type="entry name" value="ENOLASE"/>
    <property type="match status" value="1"/>
</dbReference>
<feature type="compositionally biased region" description="Basic and acidic residues" evidence="9">
    <location>
        <begin position="340"/>
        <end position="400"/>
    </location>
</feature>
<dbReference type="UniPathway" id="UPA00109">
    <property type="reaction ID" value="UER00187"/>
</dbReference>
<feature type="region of interest" description="Disordered" evidence="9">
    <location>
        <begin position="504"/>
        <end position="550"/>
    </location>
</feature>
<feature type="compositionally biased region" description="Basic and acidic residues" evidence="9">
    <location>
        <begin position="271"/>
        <end position="292"/>
    </location>
</feature>
<evidence type="ECO:0000259" key="10">
    <source>
        <dbReference type="SMART" id="SM01192"/>
    </source>
</evidence>
<dbReference type="InterPro" id="IPR036849">
    <property type="entry name" value="Enolase-like_C_sf"/>
</dbReference>
<gene>
    <name evidence="11" type="ORF">BpHYR1_031495</name>
</gene>
<evidence type="ECO:0000256" key="4">
    <source>
        <dbReference type="ARBA" id="ARBA00023152"/>
    </source>
</evidence>
<proteinExistence type="inferred from homology"/>
<dbReference type="EC" id="4.2.1.11" evidence="3"/>
<evidence type="ECO:0000256" key="8">
    <source>
        <dbReference type="ARBA" id="ARBA00048333"/>
    </source>
</evidence>
<evidence type="ECO:0000256" key="2">
    <source>
        <dbReference type="ARBA" id="ARBA00009604"/>
    </source>
</evidence>
<feature type="domain" description="Enolase C-terminal TIM barrel" evidence="10">
    <location>
        <begin position="854"/>
        <end position="1159"/>
    </location>
</feature>
<keyword evidence="4" id="KW-0324">Glycolysis</keyword>
<reference evidence="11 12" key="1">
    <citation type="journal article" date="2018" name="Sci. Rep.">
        <title>Genomic signatures of local adaptation to the degree of environmental predictability in rotifers.</title>
        <authorList>
            <person name="Franch-Gras L."/>
            <person name="Hahn C."/>
            <person name="Garcia-Roger E.M."/>
            <person name="Carmona M.J."/>
            <person name="Serra M."/>
            <person name="Gomez A."/>
        </authorList>
    </citation>
    <scope>NUCLEOTIDE SEQUENCE [LARGE SCALE GENOMIC DNA]</scope>
    <source>
        <strain evidence="11">HYR1</strain>
    </source>
</reference>
<comment type="caution">
    <text evidence="11">The sequence shown here is derived from an EMBL/GenBank/DDBJ whole genome shotgun (WGS) entry which is preliminary data.</text>
</comment>
<dbReference type="GO" id="GO:0000287">
    <property type="term" value="F:magnesium ion binding"/>
    <property type="evidence" value="ECO:0007669"/>
    <property type="project" value="InterPro"/>
</dbReference>
<dbReference type="AlphaFoldDB" id="A0A3M7T1Y5"/>
<comment type="pathway">
    <text evidence="1">Carbohydrate degradation; glycolysis; pyruvate from D-glyceraldehyde 3-phosphate: step 4/5.</text>
</comment>
<evidence type="ECO:0000256" key="3">
    <source>
        <dbReference type="ARBA" id="ARBA00012058"/>
    </source>
</evidence>